<feature type="domain" description="Phytocyanin" evidence="1">
    <location>
        <begin position="47"/>
        <end position="143"/>
    </location>
</feature>
<dbReference type="InterPro" id="IPR003245">
    <property type="entry name" value="Phytocyanin_dom"/>
</dbReference>
<dbReference type="InterPro" id="IPR008972">
    <property type="entry name" value="Cupredoxin"/>
</dbReference>
<reference evidence="3" key="1">
    <citation type="submission" date="2025-08" db="UniProtKB">
        <authorList>
            <consortium name="RefSeq"/>
        </authorList>
    </citation>
    <scope>IDENTIFICATION</scope>
    <source>
        <tissue evidence="3">Leaf</tissue>
    </source>
</reference>
<dbReference type="SUPFAM" id="SSF49503">
    <property type="entry name" value="Cupredoxins"/>
    <property type="match status" value="1"/>
</dbReference>
<dbReference type="Pfam" id="PF02298">
    <property type="entry name" value="Cu_bind_like"/>
    <property type="match status" value="1"/>
</dbReference>
<dbReference type="InterPro" id="IPR039391">
    <property type="entry name" value="Phytocyanin-like"/>
</dbReference>
<dbReference type="RefSeq" id="XP_030535579.2">
    <property type="nucleotide sequence ID" value="XM_030679719.2"/>
</dbReference>
<proteinExistence type="predicted"/>
<dbReference type="PROSITE" id="PS51485">
    <property type="entry name" value="PHYTOCYANIN"/>
    <property type="match status" value="1"/>
</dbReference>
<keyword evidence="2" id="KW-1185">Reference proteome</keyword>
<sequence>MEERRNPPQKCLDIARAIFQSWKMGRLVAVVTCLVLSCVGIKNASGAEYTVGDERGWTIDIEGWTQGKKFRPGDVLIFKYDPLLHNVVAVDLDSYDTCTLGEKYKMYDTGNDRVVLEKGNSFFFSSEDGDCDKKMKIEVHAWDFPPRM</sequence>
<protein>
    <submittedName>
        <fullName evidence="3">Basic blue protein-like</fullName>
    </submittedName>
</protein>
<evidence type="ECO:0000259" key="1">
    <source>
        <dbReference type="PROSITE" id="PS51485"/>
    </source>
</evidence>
<gene>
    <name evidence="3" type="primary">LOC115744502</name>
</gene>
<dbReference type="Gene3D" id="2.60.40.420">
    <property type="entry name" value="Cupredoxins - blue copper proteins"/>
    <property type="match status" value="1"/>
</dbReference>
<dbReference type="PANTHER" id="PTHR33021">
    <property type="entry name" value="BLUE COPPER PROTEIN"/>
    <property type="match status" value="1"/>
</dbReference>
<organism evidence="2 3">
    <name type="scientific">Rhodamnia argentea</name>
    <dbReference type="NCBI Taxonomy" id="178133"/>
    <lineage>
        <taxon>Eukaryota</taxon>
        <taxon>Viridiplantae</taxon>
        <taxon>Streptophyta</taxon>
        <taxon>Embryophyta</taxon>
        <taxon>Tracheophyta</taxon>
        <taxon>Spermatophyta</taxon>
        <taxon>Magnoliopsida</taxon>
        <taxon>eudicotyledons</taxon>
        <taxon>Gunneridae</taxon>
        <taxon>Pentapetalae</taxon>
        <taxon>rosids</taxon>
        <taxon>malvids</taxon>
        <taxon>Myrtales</taxon>
        <taxon>Myrtaceae</taxon>
        <taxon>Myrtoideae</taxon>
        <taxon>Myrteae</taxon>
        <taxon>Australasian group</taxon>
        <taxon>Rhodamnia</taxon>
    </lineage>
</organism>
<dbReference type="AlphaFoldDB" id="A0A8B8PLH2"/>
<dbReference type="PANTHER" id="PTHR33021:SF424">
    <property type="entry name" value="BASIC BLUE PROTEIN"/>
    <property type="match status" value="1"/>
</dbReference>
<evidence type="ECO:0000313" key="3">
    <source>
        <dbReference type="RefSeq" id="XP_030535579.2"/>
    </source>
</evidence>
<dbReference type="GO" id="GO:0046872">
    <property type="term" value="F:metal ion binding"/>
    <property type="evidence" value="ECO:0007669"/>
    <property type="project" value="UniProtKB-KW"/>
</dbReference>
<dbReference type="GO" id="GO:0005886">
    <property type="term" value="C:plasma membrane"/>
    <property type="evidence" value="ECO:0007669"/>
    <property type="project" value="TreeGrafter"/>
</dbReference>
<accession>A0A8B8PLH2</accession>
<dbReference type="GeneID" id="115744502"/>
<dbReference type="GO" id="GO:0009055">
    <property type="term" value="F:electron transfer activity"/>
    <property type="evidence" value="ECO:0007669"/>
    <property type="project" value="InterPro"/>
</dbReference>
<dbReference type="Proteomes" id="UP000827889">
    <property type="component" value="Chromosome 4"/>
</dbReference>
<name>A0A8B8PLH2_9MYRT</name>
<evidence type="ECO:0000313" key="2">
    <source>
        <dbReference type="Proteomes" id="UP000827889"/>
    </source>
</evidence>
<dbReference type="KEGG" id="rarg:115744502"/>